<dbReference type="EMBL" id="PUHW01000135">
    <property type="protein sequence ID" value="KAG0688632.1"/>
    <property type="molecule type" value="Genomic_DNA"/>
</dbReference>
<gene>
    <name evidence="12" type="ORF">C6P40_000717</name>
</gene>
<keyword evidence="13" id="KW-1185">Reference proteome</keyword>
<evidence type="ECO:0000259" key="10">
    <source>
        <dbReference type="Pfam" id="PF04652"/>
    </source>
</evidence>
<reference evidence="12" key="1">
    <citation type="submission" date="2020-11" db="EMBL/GenBank/DDBJ databases">
        <title>Kefir isolates.</title>
        <authorList>
            <person name="Marcisauskas S."/>
            <person name="Kim Y."/>
            <person name="Blasche S."/>
        </authorList>
    </citation>
    <scope>NUCLEOTIDE SEQUENCE</scope>
    <source>
        <strain evidence="12">Olga-1</strain>
    </source>
</reference>
<organism evidence="12 13">
    <name type="scientific">Pichia californica</name>
    <dbReference type="NCBI Taxonomy" id="460514"/>
    <lineage>
        <taxon>Eukaryota</taxon>
        <taxon>Fungi</taxon>
        <taxon>Dikarya</taxon>
        <taxon>Ascomycota</taxon>
        <taxon>Saccharomycotina</taxon>
        <taxon>Pichiomycetes</taxon>
        <taxon>Pichiales</taxon>
        <taxon>Pichiaceae</taxon>
        <taxon>Pichia</taxon>
    </lineage>
</organism>
<dbReference type="Pfam" id="PF04652">
    <property type="entry name" value="Vta1"/>
    <property type="match status" value="1"/>
</dbReference>
<dbReference type="InterPro" id="IPR041212">
    <property type="entry name" value="Vta1_C"/>
</dbReference>
<protein>
    <recommendedName>
        <fullName evidence="14">Vta1 C-terminal domain-containing protein</fullName>
    </recommendedName>
</protein>
<evidence type="ECO:0008006" key="14">
    <source>
        <dbReference type="Google" id="ProtNLM"/>
    </source>
</evidence>
<comment type="similarity">
    <text evidence="3">Belongs to the VTA1 family.</text>
</comment>
<keyword evidence="5" id="KW-0963">Cytoplasm</keyword>
<dbReference type="Gene3D" id="1.20.5.420">
    <property type="entry name" value="Immunoglobulin FC, subunit C"/>
    <property type="match status" value="1"/>
</dbReference>
<dbReference type="InterPro" id="IPR039431">
    <property type="entry name" value="Vta1/CALS_N"/>
</dbReference>
<dbReference type="GO" id="GO:0005771">
    <property type="term" value="C:multivesicular body"/>
    <property type="evidence" value="ECO:0007669"/>
    <property type="project" value="TreeGrafter"/>
</dbReference>
<dbReference type="PANTHER" id="PTHR46009">
    <property type="entry name" value="VACUOLAR PROTEIN SORTING-ASSOCIATED PROTEIN VTA1 HOMOLOG"/>
    <property type="match status" value="1"/>
</dbReference>
<feature type="domain" description="Vta1 C-terminal" evidence="11">
    <location>
        <begin position="313"/>
        <end position="349"/>
    </location>
</feature>
<accession>A0A9P6WKG4</accession>
<evidence type="ECO:0000256" key="9">
    <source>
        <dbReference type="SAM" id="MobiDB-lite"/>
    </source>
</evidence>
<evidence type="ECO:0000256" key="2">
    <source>
        <dbReference type="ARBA" id="ARBA00004496"/>
    </source>
</evidence>
<evidence type="ECO:0000259" key="11">
    <source>
        <dbReference type="Pfam" id="PF18097"/>
    </source>
</evidence>
<dbReference type="GO" id="GO:0032511">
    <property type="term" value="P:late endosome to vacuole transport via multivesicular body sorting pathway"/>
    <property type="evidence" value="ECO:0007669"/>
    <property type="project" value="InterPro"/>
</dbReference>
<dbReference type="AlphaFoldDB" id="A0A9P6WKG4"/>
<evidence type="ECO:0000256" key="1">
    <source>
        <dbReference type="ARBA" id="ARBA00004481"/>
    </source>
</evidence>
<evidence type="ECO:0000256" key="8">
    <source>
        <dbReference type="ARBA" id="ARBA00023136"/>
    </source>
</evidence>
<evidence type="ECO:0000313" key="12">
    <source>
        <dbReference type="EMBL" id="KAG0688632.1"/>
    </source>
</evidence>
<feature type="region of interest" description="Disordered" evidence="9">
    <location>
        <begin position="176"/>
        <end position="275"/>
    </location>
</feature>
<dbReference type="Gene3D" id="1.25.40.270">
    <property type="entry name" value="Vacuolar protein sorting-associated protein vta1"/>
    <property type="match status" value="1"/>
</dbReference>
<dbReference type="Proteomes" id="UP000697127">
    <property type="component" value="Unassembled WGS sequence"/>
</dbReference>
<comment type="subcellular location">
    <subcellularLocation>
        <location evidence="2">Cytoplasm</location>
    </subcellularLocation>
    <subcellularLocation>
        <location evidence="1">Endosome membrane</location>
        <topology evidence="1">Peripheral membrane protein</topology>
    </subcellularLocation>
</comment>
<evidence type="ECO:0000256" key="7">
    <source>
        <dbReference type="ARBA" id="ARBA00022927"/>
    </source>
</evidence>
<dbReference type="GO" id="GO:0015031">
    <property type="term" value="P:protein transport"/>
    <property type="evidence" value="ECO:0007669"/>
    <property type="project" value="UniProtKB-KW"/>
</dbReference>
<sequence length="351" mass="40035">MSESETPPFEDPLGTIPQAATKLISPFIKRGKELHTAQPLISYYCYLYSAQLILESKLHLQDAEVAEYIEILLNYIESIMKEINTNNLTEIINDKVKSFKLILSFSLSIFNKSFNEINMHTSSIKTVVNFKAFLDFIQVLNLWPDLYTQNLHDFHNQIKYAKFHSSRILKDIKANRDPNDYITPQDESELSQFISEPSKDDTSQLSTLSPTLSSQYISDNKEAEESVNGNEDSWASNCSIDDDDDDDDDHIYNNNEKENNEQKAPVVPAKPPTIPSKPVIKYTAVNQTQDKQHILESKILSKKDVEEIWTKSDIMSNAQRKAKFAISALNYEDIETAITELQGALKLLRGE</sequence>
<feature type="domain" description="Vta1/callose synthase N-terminal" evidence="10">
    <location>
        <begin position="24"/>
        <end position="173"/>
    </location>
</feature>
<comment type="caution">
    <text evidence="12">The sequence shown here is derived from an EMBL/GenBank/DDBJ whole genome shotgun (WGS) entry which is preliminary data.</text>
</comment>
<dbReference type="PANTHER" id="PTHR46009:SF1">
    <property type="entry name" value="VACUOLAR PROTEIN SORTING-ASSOCIATED PROTEIN VTA1 HOMOLOG"/>
    <property type="match status" value="1"/>
</dbReference>
<evidence type="ECO:0000256" key="3">
    <source>
        <dbReference type="ARBA" id="ARBA00007895"/>
    </source>
</evidence>
<keyword evidence="6" id="KW-0967">Endosome</keyword>
<dbReference type="InterPro" id="IPR044538">
    <property type="entry name" value="Vta1-like"/>
</dbReference>
<dbReference type="InterPro" id="IPR023175">
    <property type="entry name" value="Vta1/CALS_N_sf"/>
</dbReference>
<keyword evidence="8" id="KW-0472">Membrane</keyword>
<proteinExistence type="inferred from homology"/>
<name>A0A9P6WKG4_9ASCO</name>
<dbReference type="GO" id="GO:0010008">
    <property type="term" value="C:endosome membrane"/>
    <property type="evidence" value="ECO:0007669"/>
    <property type="project" value="UniProtKB-SubCell"/>
</dbReference>
<evidence type="ECO:0000256" key="6">
    <source>
        <dbReference type="ARBA" id="ARBA00022753"/>
    </source>
</evidence>
<evidence type="ECO:0000256" key="4">
    <source>
        <dbReference type="ARBA" id="ARBA00022448"/>
    </source>
</evidence>
<evidence type="ECO:0000313" key="13">
    <source>
        <dbReference type="Proteomes" id="UP000697127"/>
    </source>
</evidence>
<evidence type="ECO:0000256" key="5">
    <source>
        <dbReference type="ARBA" id="ARBA00022490"/>
    </source>
</evidence>
<dbReference type="Pfam" id="PF18097">
    <property type="entry name" value="Vta1_C"/>
    <property type="match status" value="1"/>
</dbReference>
<keyword evidence="7" id="KW-0653">Protein transport</keyword>
<feature type="compositionally biased region" description="Acidic residues" evidence="9">
    <location>
        <begin position="240"/>
        <end position="249"/>
    </location>
</feature>
<keyword evidence="4" id="KW-0813">Transport</keyword>
<feature type="compositionally biased region" description="Low complexity" evidence="9">
    <location>
        <begin position="203"/>
        <end position="215"/>
    </location>
</feature>
<feature type="compositionally biased region" description="Polar residues" evidence="9">
    <location>
        <begin position="227"/>
        <end position="239"/>
    </location>
</feature>